<dbReference type="PANTHER" id="PTHR37024">
    <property type="entry name" value="TYPE VI SECRETION SYSTEM DUF2094 AND IMPA-RELATED DOMAIN PROTEIN"/>
    <property type="match status" value="1"/>
</dbReference>
<dbReference type="Proteomes" id="UP000541770">
    <property type="component" value="Unassembled WGS sequence"/>
</dbReference>
<dbReference type="Pfam" id="PF06812">
    <property type="entry name" value="ImpA_N"/>
    <property type="match status" value="1"/>
</dbReference>
<feature type="domain" description="ImpA N-terminal" evidence="2">
    <location>
        <begin position="16"/>
        <end position="129"/>
    </location>
</feature>
<dbReference type="InterPro" id="IPR017739">
    <property type="entry name" value="T6SS-assoc_VCA0119"/>
</dbReference>
<dbReference type="NCBIfam" id="TIGR03362">
    <property type="entry name" value="VI_chp_7"/>
    <property type="match status" value="1"/>
</dbReference>
<dbReference type="RefSeq" id="WP_182324367.1">
    <property type="nucleotide sequence ID" value="NZ_JACGDE010000018.1"/>
</dbReference>
<dbReference type="Pfam" id="PF16989">
    <property type="entry name" value="T6SS_VasJ"/>
    <property type="match status" value="1"/>
</dbReference>
<name>A0A7W2JYM1_9PSED</name>
<proteinExistence type="predicted"/>
<feature type="region of interest" description="Disordered" evidence="1">
    <location>
        <begin position="187"/>
        <end position="211"/>
    </location>
</feature>
<comment type="caution">
    <text evidence="3">The sequence shown here is derived from an EMBL/GenBank/DDBJ whole genome shotgun (WGS) entry which is preliminary data.</text>
</comment>
<evidence type="ECO:0000313" key="3">
    <source>
        <dbReference type="EMBL" id="MBA6067483.1"/>
    </source>
</evidence>
<gene>
    <name evidence="3" type="primary">tssA</name>
    <name evidence="3" type="ORF">H4C75_22335</name>
</gene>
<protein>
    <submittedName>
        <fullName evidence="3">Type VI secretion system protein TssA</fullName>
    </submittedName>
</protein>
<dbReference type="InterPro" id="IPR010657">
    <property type="entry name" value="ImpA_N"/>
</dbReference>
<evidence type="ECO:0000256" key="1">
    <source>
        <dbReference type="SAM" id="MobiDB-lite"/>
    </source>
</evidence>
<dbReference type="AlphaFoldDB" id="A0A7W2JYM1"/>
<accession>A0A7W2JYM1</accession>
<dbReference type="PANTHER" id="PTHR37024:SF3">
    <property type="entry name" value="TYPE VI SECRETION SYSTEM PROTEIN TSSA"/>
    <property type="match status" value="1"/>
</dbReference>
<sequence>MSLVAPVSTEEVARLLAPVDSLAPAGYFDIEDETYQAIDQEMVKLGGLHEAAIDWPYIEEASRQYLSGQCKHLRIVGHLSVAWLRTGCWERWCCTLALLAGMVEHYWESAHPKPGPKGFLGKRKLIGLLLGRLSAALPGLDRFSYTPACKQAAQQALACLQQQAPLAQLDPAALSELERALLKQAEQAMGTAQTNRKESSPPQTPAAPLTDVFRPASTSISLGNERETRRAVLGMAEFINQQDIYDPTGYQLRRFGLWAHIQTLPSTRQGLRTELMAVPADIVGGYEDALSASALDPTLLMKVERSVAAAPYWIRGSYLAAGIATRLAMNEVAEAIRCATARFVRRLPALEQLCFSDGTAFVDDQCLAWLRGSQATLAGDGATWAFIGLREELASQLEVEGVEPVLLKLQGLQADYRSPRERCHSTVIAADLLASRGVSWLAQELCANVARTMRGMTAEAWEPEVYQQLQQFAATSGLNDQNRES</sequence>
<dbReference type="EMBL" id="JACGDE010000018">
    <property type="protein sequence ID" value="MBA6067483.1"/>
    <property type="molecule type" value="Genomic_DNA"/>
</dbReference>
<organism evidence="3 4">
    <name type="scientific">Pseudomonas mosselii</name>
    <dbReference type="NCBI Taxonomy" id="78327"/>
    <lineage>
        <taxon>Bacteria</taxon>
        <taxon>Pseudomonadati</taxon>
        <taxon>Pseudomonadota</taxon>
        <taxon>Gammaproteobacteria</taxon>
        <taxon>Pseudomonadales</taxon>
        <taxon>Pseudomonadaceae</taxon>
        <taxon>Pseudomonas</taxon>
    </lineage>
</organism>
<evidence type="ECO:0000259" key="2">
    <source>
        <dbReference type="Pfam" id="PF06812"/>
    </source>
</evidence>
<reference evidence="3 4" key="1">
    <citation type="submission" date="2020-07" db="EMBL/GenBank/DDBJ databases">
        <title>Diversity of carbapenemase encoding genes among Pseudomonas putida group clinical isolates in a tertiary Brazilian hospital.</title>
        <authorList>
            <person name="Alberto-Lei F."/>
            <person name="Nodari C.S."/>
            <person name="Streling A.P."/>
            <person name="Paulino J.T."/>
            <person name="Bessa-Neto F.O."/>
            <person name="Cayo R."/>
            <person name="Gales A.C."/>
        </authorList>
    </citation>
    <scope>NUCLEOTIDE SEQUENCE [LARGE SCALE GENOMIC DNA]</scope>
    <source>
        <strain evidence="3 4">14802</strain>
    </source>
</reference>
<evidence type="ECO:0000313" key="4">
    <source>
        <dbReference type="Proteomes" id="UP000541770"/>
    </source>
</evidence>